<dbReference type="Proteomes" id="UP000663882">
    <property type="component" value="Unassembled WGS sequence"/>
</dbReference>
<proteinExistence type="predicted"/>
<evidence type="ECO:0000313" key="3">
    <source>
        <dbReference type="EMBL" id="CAF1152373.1"/>
    </source>
</evidence>
<evidence type="ECO:0000313" key="4">
    <source>
        <dbReference type="EMBL" id="CAF1213434.1"/>
    </source>
</evidence>
<protein>
    <recommendedName>
        <fullName evidence="2">C2H2-type domain-containing protein</fullName>
    </recommendedName>
</protein>
<reference evidence="5" key="1">
    <citation type="submission" date="2021-02" db="EMBL/GenBank/DDBJ databases">
        <authorList>
            <person name="Nowell W R."/>
        </authorList>
    </citation>
    <scope>NUCLEOTIDE SEQUENCE</scope>
</reference>
<accession>A0A818L4W4</accession>
<name>A0A818L4W4_9BILA</name>
<feature type="domain" description="C2H2-type" evidence="2">
    <location>
        <begin position="168"/>
        <end position="205"/>
    </location>
</feature>
<keyword evidence="1" id="KW-0862">Zinc</keyword>
<sequence>MTTSTKTQQLYGEYINPTNDQYLPQKENPLVLMAQACNNIGKELLITLKQSPSPPPLLSKTRKSNSPQEIKKSLKRMASTTCLSPSPAKKIFFPQLSYYPSSSSSSSSSSFIFDSLFYYHLNKIFSSSTFDLSLLSTSSLNYYSAFSSIPQRSSYLMDSILSSSSSPFICNWIDSSIPNRLCGKRFTNNIHLLEHLCTEHTSISSIKSLYPSYYSSTSVEKL</sequence>
<organism evidence="5 7">
    <name type="scientific">Rotaria sordida</name>
    <dbReference type="NCBI Taxonomy" id="392033"/>
    <lineage>
        <taxon>Eukaryota</taxon>
        <taxon>Metazoa</taxon>
        <taxon>Spiralia</taxon>
        <taxon>Gnathifera</taxon>
        <taxon>Rotifera</taxon>
        <taxon>Eurotatoria</taxon>
        <taxon>Bdelloidea</taxon>
        <taxon>Philodinida</taxon>
        <taxon>Philodinidae</taxon>
        <taxon>Rotaria</taxon>
    </lineage>
</organism>
<gene>
    <name evidence="5" type="ORF">FNK824_LOCUS1749</name>
    <name evidence="6" type="ORF">OTI717_LOCUS10767</name>
    <name evidence="4" type="ORF">RFH988_LOCUS25248</name>
    <name evidence="3" type="ORF">SEV965_LOCUS18523</name>
</gene>
<comment type="caution">
    <text evidence="5">The sequence shown here is derived from an EMBL/GenBank/DDBJ whole genome shotgun (WGS) entry which is preliminary data.</text>
</comment>
<dbReference type="EMBL" id="CAJOBE010000096">
    <property type="protein sequence ID" value="CAF3567068.1"/>
    <property type="molecule type" value="Genomic_DNA"/>
</dbReference>
<dbReference type="Proteomes" id="UP000663823">
    <property type="component" value="Unassembled WGS sequence"/>
</dbReference>
<dbReference type="EMBL" id="CAJNOO010001908">
    <property type="protein sequence ID" value="CAF1213434.1"/>
    <property type="molecule type" value="Genomic_DNA"/>
</dbReference>
<keyword evidence="1" id="KW-0863">Zinc-finger</keyword>
<evidence type="ECO:0000313" key="6">
    <source>
        <dbReference type="EMBL" id="CAF3674075.1"/>
    </source>
</evidence>
<dbReference type="GO" id="GO:0008270">
    <property type="term" value="F:zinc ion binding"/>
    <property type="evidence" value="ECO:0007669"/>
    <property type="project" value="UniProtKB-KW"/>
</dbReference>
<evidence type="ECO:0000259" key="2">
    <source>
        <dbReference type="PROSITE" id="PS50157"/>
    </source>
</evidence>
<dbReference type="InterPro" id="IPR013087">
    <property type="entry name" value="Znf_C2H2_type"/>
</dbReference>
<evidence type="ECO:0000313" key="5">
    <source>
        <dbReference type="EMBL" id="CAF3567068.1"/>
    </source>
</evidence>
<dbReference type="EMBL" id="CAJOAX010000989">
    <property type="protein sequence ID" value="CAF3674075.1"/>
    <property type="molecule type" value="Genomic_DNA"/>
</dbReference>
<dbReference type="AlphaFoldDB" id="A0A818L4W4"/>
<dbReference type="OrthoDB" id="10054079at2759"/>
<keyword evidence="1" id="KW-0479">Metal-binding</keyword>
<evidence type="ECO:0000313" key="7">
    <source>
        <dbReference type="Proteomes" id="UP000663874"/>
    </source>
</evidence>
<dbReference type="Proteomes" id="UP000663874">
    <property type="component" value="Unassembled WGS sequence"/>
</dbReference>
<dbReference type="PROSITE" id="PS50157">
    <property type="entry name" value="ZINC_FINGER_C2H2_2"/>
    <property type="match status" value="1"/>
</dbReference>
<dbReference type="EMBL" id="CAJNOU010001107">
    <property type="protein sequence ID" value="CAF1152373.1"/>
    <property type="molecule type" value="Genomic_DNA"/>
</dbReference>
<dbReference type="Proteomes" id="UP000663889">
    <property type="component" value="Unassembled WGS sequence"/>
</dbReference>
<evidence type="ECO:0000256" key="1">
    <source>
        <dbReference type="PROSITE-ProRule" id="PRU00042"/>
    </source>
</evidence>